<evidence type="ECO:0000313" key="2">
    <source>
        <dbReference type="Proteomes" id="UP001224644"/>
    </source>
</evidence>
<comment type="caution">
    <text evidence="1">The sequence shown here is derived from an EMBL/GenBank/DDBJ whole genome shotgun (WGS) entry which is preliminary data.</text>
</comment>
<proteinExistence type="predicted"/>
<gene>
    <name evidence="1" type="ORF">QWZ12_19120</name>
</gene>
<sequence length="297" mass="31549">MIRDGQTNRDILAAYLDDPASRWSLGGFGAGAEFGHIPGEPVVALEPFVRVTPRGALRLELSDDLVPVAYETGLRGGWSHAVALCRPEATALVRGADGIVACGPDAGAARLEDRDAPLFDLGLDLPQGWAALRTRDPHLVPRLQSACGGVAFAPGSPVPGLLADRRVDVVMMTPLGRIEVFAGIPPAAGGPRAYIAQEVMRLRRTHAATAPIPPGLVPCAHLHPPHSLREADGRPIPFDRHRHDAFQALLARWGDSDAVALKARLRAGDALPRDADRRVRALARVVAAQATWVSAST</sequence>
<dbReference type="Proteomes" id="UP001224644">
    <property type="component" value="Unassembled WGS sequence"/>
</dbReference>
<dbReference type="InterPro" id="IPR053838">
    <property type="entry name" value="DUF6925"/>
</dbReference>
<dbReference type="EMBL" id="JAUFPX010000018">
    <property type="protein sequence ID" value="MDN3592711.1"/>
    <property type="molecule type" value="Genomic_DNA"/>
</dbReference>
<accession>A0ABT8BKQ2</accession>
<organism evidence="1 2">
    <name type="scientific">Methylobacterium adhaesivum</name>
    <dbReference type="NCBI Taxonomy" id="333297"/>
    <lineage>
        <taxon>Bacteria</taxon>
        <taxon>Pseudomonadati</taxon>
        <taxon>Pseudomonadota</taxon>
        <taxon>Alphaproteobacteria</taxon>
        <taxon>Hyphomicrobiales</taxon>
        <taxon>Methylobacteriaceae</taxon>
        <taxon>Methylobacterium</taxon>
    </lineage>
</organism>
<dbReference type="Pfam" id="PF21973">
    <property type="entry name" value="DUF6925"/>
    <property type="match status" value="1"/>
</dbReference>
<reference evidence="2" key="1">
    <citation type="journal article" date="2019" name="Int. J. Syst. Evol. Microbiol.">
        <title>The Global Catalogue of Microorganisms (GCM) 10K type strain sequencing project: providing services to taxonomists for standard genome sequencing and annotation.</title>
        <authorList>
            <consortium name="The Broad Institute Genomics Platform"/>
            <consortium name="The Broad Institute Genome Sequencing Center for Infectious Disease"/>
            <person name="Wu L."/>
            <person name="Ma J."/>
        </authorList>
    </citation>
    <scope>NUCLEOTIDE SEQUENCE [LARGE SCALE GENOMIC DNA]</scope>
    <source>
        <strain evidence="2">CECT 7069</strain>
    </source>
</reference>
<name>A0ABT8BKQ2_9HYPH</name>
<dbReference type="RefSeq" id="WP_238221813.1">
    <property type="nucleotide sequence ID" value="NZ_BPQD01000002.1"/>
</dbReference>
<keyword evidence="2" id="KW-1185">Reference proteome</keyword>
<evidence type="ECO:0000313" key="1">
    <source>
        <dbReference type="EMBL" id="MDN3592711.1"/>
    </source>
</evidence>
<protein>
    <submittedName>
        <fullName evidence="1">Uncharacterized protein</fullName>
    </submittedName>
</protein>